<dbReference type="HOGENOM" id="CLU_014015_0_0_1"/>
<gene>
    <name evidence="9" type="ORF">OSTLU_17563</name>
</gene>
<reference evidence="9 10" key="1">
    <citation type="journal article" date="2007" name="Proc. Natl. Acad. Sci. U.S.A.">
        <title>The tiny eukaryote Ostreococcus provides genomic insights into the paradox of plankton speciation.</title>
        <authorList>
            <person name="Palenik B."/>
            <person name="Grimwood J."/>
            <person name="Aerts A."/>
            <person name="Rouze P."/>
            <person name="Salamov A."/>
            <person name="Putnam N."/>
            <person name="Dupont C."/>
            <person name="Jorgensen R."/>
            <person name="Derelle E."/>
            <person name="Rombauts S."/>
            <person name="Zhou K."/>
            <person name="Otillar R."/>
            <person name="Merchant S.S."/>
            <person name="Podell S."/>
            <person name="Gaasterland T."/>
            <person name="Napoli C."/>
            <person name="Gendler K."/>
            <person name="Manuell A."/>
            <person name="Tai V."/>
            <person name="Vallon O."/>
            <person name="Piganeau G."/>
            <person name="Jancek S."/>
            <person name="Heijde M."/>
            <person name="Jabbari K."/>
            <person name="Bowler C."/>
            <person name="Lohr M."/>
            <person name="Robbens S."/>
            <person name="Werner G."/>
            <person name="Dubchak I."/>
            <person name="Pazour G.J."/>
            <person name="Ren Q."/>
            <person name="Paulsen I."/>
            <person name="Delwiche C."/>
            <person name="Schmutz J."/>
            <person name="Rokhsar D."/>
            <person name="Van de Peer Y."/>
            <person name="Moreau H."/>
            <person name="Grigoriev I.V."/>
        </authorList>
    </citation>
    <scope>NUCLEOTIDE SEQUENCE [LARGE SCALE GENOMIC DNA]</scope>
    <source>
        <strain evidence="9 10">CCE9901</strain>
    </source>
</reference>
<evidence type="ECO:0000256" key="3">
    <source>
        <dbReference type="ARBA" id="ARBA00006706"/>
    </source>
</evidence>
<evidence type="ECO:0000256" key="5">
    <source>
        <dbReference type="ARBA" id="ARBA00022723"/>
    </source>
</evidence>
<protein>
    <submittedName>
        <fullName evidence="9">Uncharacterized protein</fullName>
    </submittedName>
</protein>
<evidence type="ECO:0000256" key="7">
    <source>
        <dbReference type="ARBA" id="ARBA00023229"/>
    </source>
</evidence>
<dbReference type="PROSITE" id="PS00723">
    <property type="entry name" value="POLYPRENYL_SYNTHASE_1"/>
    <property type="match status" value="1"/>
</dbReference>
<dbReference type="InterPro" id="IPR000092">
    <property type="entry name" value="Polyprenyl_synt"/>
</dbReference>
<dbReference type="GO" id="GO:0008299">
    <property type="term" value="P:isoprenoid biosynthetic process"/>
    <property type="evidence" value="ECO:0007669"/>
    <property type="project" value="UniProtKB-KW"/>
</dbReference>
<evidence type="ECO:0000256" key="6">
    <source>
        <dbReference type="ARBA" id="ARBA00022842"/>
    </source>
</evidence>
<comment type="pathway">
    <text evidence="2">Isoprenoid biosynthesis.</text>
</comment>
<comment type="similarity">
    <text evidence="3 8">Belongs to the FPP/GGPP synthase family.</text>
</comment>
<dbReference type="InterPro" id="IPR033749">
    <property type="entry name" value="Polyprenyl_synt_CS"/>
</dbReference>
<dbReference type="InterPro" id="IPR008949">
    <property type="entry name" value="Isoprenoid_synthase_dom_sf"/>
</dbReference>
<dbReference type="STRING" id="436017.A4S5J2"/>
<evidence type="ECO:0000256" key="2">
    <source>
        <dbReference type="ARBA" id="ARBA00005128"/>
    </source>
</evidence>
<dbReference type="Proteomes" id="UP000001568">
    <property type="component" value="Chromosome 12"/>
</dbReference>
<evidence type="ECO:0000256" key="1">
    <source>
        <dbReference type="ARBA" id="ARBA00001946"/>
    </source>
</evidence>
<dbReference type="GO" id="GO:0005737">
    <property type="term" value="C:cytoplasm"/>
    <property type="evidence" value="ECO:0007669"/>
    <property type="project" value="UniProtKB-ARBA"/>
</dbReference>
<dbReference type="SFLD" id="SFLDS00005">
    <property type="entry name" value="Isoprenoid_Synthase_Type_I"/>
    <property type="match status" value="1"/>
</dbReference>
<dbReference type="Pfam" id="PF00348">
    <property type="entry name" value="polyprenyl_synt"/>
    <property type="match status" value="1"/>
</dbReference>
<dbReference type="KEGG" id="olu:OSTLU_17563"/>
<keyword evidence="10" id="KW-1185">Reference proteome</keyword>
<dbReference type="PANTHER" id="PTHR43281">
    <property type="entry name" value="FARNESYL DIPHOSPHATE SYNTHASE"/>
    <property type="match status" value="1"/>
</dbReference>
<dbReference type="EMBL" id="CP000592">
    <property type="protein sequence ID" value="ABO99074.1"/>
    <property type="molecule type" value="Genomic_DNA"/>
</dbReference>
<dbReference type="GO" id="GO:0004659">
    <property type="term" value="F:prenyltransferase activity"/>
    <property type="evidence" value="ECO:0007669"/>
    <property type="project" value="InterPro"/>
</dbReference>
<keyword evidence="4 8" id="KW-0808">Transferase</keyword>
<dbReference type="SMR" id="A4S5J2"/>
<evidence type="ECO:0000256" key="4">
    <source>
        <dbReference type="ARBA" id="ARBA00022679"/>
    </source>
</evidence>
<comment type="cofactor">
    <cofactor evidence="1">
        <name>Mg(2+)</name>
        <dbReference type="ChEBI" id="CHEBI:18420"/>
    </cofactor>
</comment>
<organism evidence="9 10">
    <name type="scientific">Ostreococcus lucimarinus (strain CCE9901)</name>
    <dbReference type="NCBI Taxonomy" id="436017"/>
    <lineage>
        <taxon>Eukaryota</taxon>
        <taxon>Viridiplantae</taxon>
        <taxon>Chlorophyta</taxon>
        <taxon>Mamiellophyceae</taxon>
        <taxon>Mamiellales</taxon>
        <taxon>Bathycoccaceae</taxon>
        <taxon>Ostreococcus</taxon>
    </lineage>
</organism>
<dbReference type="NCBIfam" id="NF045485">
    <property type="entry name" value="FPPsyn"/>
    <property type="match status" value="1"/>
</dbReference>
<keyword evidence="6" id="KW-0460">Magnesium</keyword>
<dbReference type="eggNOG" id="KOG0776">
    <property type="taxonomic scope" value="Eukaryota"/>
</dbReference>
<dbReference type="OMA" id="YMILKAE"/>
<accession>A4S5J2</accession>
<dbReference type="GO" id="GO:0046872">
    <property type="term" value="F:metal ion binding"/>
    <property type="evidence" value="ECO:0007669"/>
    <property type="project" value="UniProtKB-KW"/>
</dbReference>
<dbReference type="PANTHER" id="PTHR43281:SF1">
    <property type="entry name" value="FARNESYL DIPHOSPHATE SYNTHASE"/>
    <property type="match status" value="1"/>
</dbReference>
<dbReference type="NCBIfam" id="NF045685">
    <property type="entry name" value="GGPPSynCrtE"/>
    <property type="match status" value="1"/>
</dbReference>
<dbReference type="InterPro" id="IPR053378">
    <property type="entry name" value="Prenyl_diphosphate_synthase"/>
</dbReference>
<evidence type="ECO:0000313" key="10">
    <source>
        <dbReference type="Proteomes" id="UP000001568"/>
    </source>
</evidence>
<dbReference type="CDD" id="cd00685">
    <property type="entry name" value="Trans_IPPS_HT"/>
    <property type="match status" value="1"/>
</dbReference>
<dbReference type="AlphaFoldDB" id="A4S5J2"/>
<dbReference type="SUPFAM" id="SSF48576">
    <property type="entry name" value="Terpenoid synthases"/>
    <property type="match status" value="1"/>
</dbReference>
<keyword evidence="5" id="KW-0479">Metal-binding</keyword>
<dbReference type="InterPro" id="IPR054848">
    <property type="entry name" value="GGPPSyn_CRT-like"/>
</dbReference>
<dbReference type="RefSeq" id="XP_001420781.1">
    <property type="nucleotide sequence ID" value="XM_001420744.1"/>
</dbReference>
<dbReference type="FunFam" id="1.10.600.10:FF:000001">
    <property type="entry name" value="Geranylgeranyl diphosphate synthase"/>
    <property type="match status" value="1"/>
</dbReference>
<name>A4S5J2_OSTLU</name>
<dbReference type="Gramene" id="ABO99074">
    <property type="protein sequence ID" value="ABO99074"/>
    <property type="gene ID" value="OSTLU_17563"/>
</dbReference>
<dbReference type="OrthoDB" id="6921389at2759"/>
<dbReference type="Gene3D" id="1.10.600.10">
    <property type="entry name" value="Farnesyl Diphosphate Synthase"/>
    <property type="match status" value="1"/>
</dbReference>
<dbReference type="PROSITE" id="PS00444">
    <property type="entry name" value="POLYPRENYL_SYNTHASE_2"/>
    <property type="match status" value="1"/>
</dbReference>
<proteinExistence type="inferred from homology"/>
<dbReference type="GeneID" id="5004618"/>
<keyword evidence="7" id="KW-0414">Isoprene biosynthesis</keyword>
<evidence type="ECO:0000256" key="8">
    <source>
        <dbReference type="RuleBase" id="RU004466"/>
    </source>
</evidence>
<sequence>MGRVRAVSATPDVSSEQEFNAYIKNVNAEIERALDASVPMHYPERLSESMRYSLLAGGKRIRPALCLAACELVGGTMEVAMPTACALEMIHTMSLIHDDLPSMDNDDFRRGKPTNHKVYGEEMAILAGDALLSHAFEYIGRETKGVSADKVLRVIVDVGKCVGSEGLVGGQVVDIMSEGADEGTVTIDTLKYIHAHKTGALLEVSVTAGAILGGASEEQIGKLERYAQNIGLAFQVVDDILDCTATSEELGKTAGKDMAVGKSTYPSLVGMEESKRIAADLISKAKQELEGFDPVKVKPLIGLADYIQNRKN</sequence>
<dbReference type="SFLD" id="SFLDG01017">
    <property type="entry name" value="Polyprenyl_Transferase_Like"/>
    <property type="match status" value="1"/>
</dbReference>
<evidence type="ECO:0000313" key="9">
    <source>
        <dbReference type="EMBL" id="ABO99074.1"/>
    </source>
</evidence>